<organism evidence="8 9">
    <name type="scientific">Malassezia restricta (strain ATCC 96810 / NBRC 103918 / CBS 7877)</name>
    <name type="common">Seborrheic dermatitis infection agent</name>
    <dbReference type="NCBI Taxonomy" id="425264"/>
    <lineage>
        <taxon>Eukaryota</taxon>
        <taxon>Fungi</taxon>
        <taxon>Dikarya</taxon>
        <taxon>Basidiomycota</taxon>
        <taxon>Ustilaginomycotina</taxon>
        <taxon>Malasseziomycetes</taxon>
        <taxon>Malasseziales</taxon>
        <taxon>Malasseziaceae</taxon>
        <taxon>Malassezia</taxon>
    </lineage>
</organism>
<protein>
    <recommendedName>
        <fullName evidence="7">Signal recognition particle subunit SRP14</fullName>
    </recommendedName>
    <alternativeName>
        <fullName evidence="7">Signal recognition particle 14 kDa protein</fullName>
    </alternativeName>
</protein>
<dbReference type="STRING" id="425264.A0A3G2SB03"/>
<evidence type="ECO:0000256" key="5">
    <source>
        <dbReference type="ARBA" id="ARBA00023135"/>
    </source>
</evidence>
<proteinExistence type="inferred from homology"/>
<name>A0A3G2SB03_MALR7</name>
<evidence type="ECO:0000313" key="8">
    <source>
        <dbReference type="EMBL" id="AYO43347.1"/>
    </source>
</evidence>
<reference evidence="8 9" key="1">
    <citation type="submission" date="2018-10" db="EMBL/GenBank/DDBJ databases">
        <title>Complete genome sequence of Malassezia restricta CBS 7877.</title>
        <authorList>
            <person name="Morand S.C."/>
            <person name="Bertignac M."/>
            <person name="Iltis A."/>
            <person name="Kolder I."/>
            <person name="Pirovano W."/>
            <person name="Jourdain R."/>
            <person name="Clavaud C."/>
        </authorList>
    </citation>
    <scope>NUCLEOTIDE SEQUENCE [LARGE SCALE GENOMIC DNA]</scope>
    <source>
        <strain evidence="8 9">CBS 7877</strain>
    </source>
</reference>
<accession>A0A3G2SB03</accession>
<evidence type="ECO:0000256" key="4">
    <source>
        <dbReference type="ARBA" id="ARBA00022884"/>
    </source>
</evidence>
<dbReference type="AlphaFoldDB" id="A0A3G2SB03"/>
<dbReference type="Pfam" id="PF02290">
    <property type="entry name" value="SRP14"/>
    <property type="match status" value="1"/>
</dbReference>
<keyword evidence="4 7" id="KW-0694">RNA-binding</keyword>
<keyword evidence="3 7" id="KW-0963">Cytoplasm</keyword>
<dbReference type="EMBL" id="CP033151">
    <property type="protein sequence ID" value="AYO43347.1"/>
    <property type="molecule type" value="Genomic_DNA"/>
</dbReference>
<dbReference type="Proteomes" id="UP000269793">
    <property type="component" value="Chromosome IV"/>
</dbReference>
<dbReference type="OrthoDB" id="19209at2759"/>
<dbReference type="GO" id="GO:0005786">
    <property type="term" value="C:signal recognition particle, endoplasmic reticulum targeting"/>
    <property type="evidence" value="ECO:0007669"/>
    <property type="project" value="UniProtKB-UniRule"/>
</dbReference>
<sequence length="155" mass="17588">MRVGAKEFVVRLEELFARTKDARSVHISSKKQPYDDGSVTHAILFRVTDGGSKDRAKFSTLVPPSDILAFQDTYLTTLRTHLAENLKKRDKAKERRVDKTLAASRKKLEENDGKVKILGAKRGKGRRQRMRALRRARILRQARAQAQHPPSATQA</sequence>
<evidence type="ECO:0000313" key="9">
    <source>
        <dbReference type="Proteomes" id="UP000269793"/>
    </source>
</evidence>
<evidence type="ECO:0000256" key="2">
    <source>
        <dbReference type="ARBA" id="ARBA00010349"/>
    </source>
</evidence>
<comment type="subcellular location">
    <subcellularLocation>
        <location evidence="1 7">Cytoplasm</location>
    </subcellularLocation>
</comment>
<dbReference type="InterPro" id="IPR003210">
    <property type="entry name" value="Signal_recog_particle_SRP14"/>
</dbReference>
<comment type="function">
    <text evidence="7">Component of the signal recognition particle (SRP) complex, a ribonucleoprotein complex that mediates the cotranslational targeting of secretory and membrane proteins to the endoplasmic reticulum (ER).</text>
</comment>
<dbReference type="SUPFAM" id="SSF54762">
    <property type="entry name" value="Signal recognition particle alu RNA binding heterodimer, SRP9/14"/>
    <property type="match status" value="1"/>
</dbReference>
<dbReference type="InterPro" id="IPR009018">
    <property type="entry name" value="Signal_recog_particle_SRP9/14"/>
</dbReference>
<dbReference type="PANTHER" id="PTHR12013">
    <property type="entry name" value="SIGNAL RECOGNITION PARTICLE 14 KD PROTEIN"/>
    <property type="match status" value="1"/>
</dbReference>
<dbReference type="GO" id="GO:0008312">
    <property type="term" value="F:7S RNA binding"/>
    <property type="evidence" value="ECO:0007669"/>
    <property type="project" value="UniProtKB-UniRule"/>
</dbReference>
<gene>
    <name evidence="8" type="ORF">DNF11_2397</name>
</gene>
<evidence type="ECO:0000256" key="3">
    <source>
        <dbReference type="ARBA" id="ARBA00022490"/>
    </source>
</evidence>
<dbReference type="Gene3D" id="3.30.720.10">
    <property type="entry name" value="Signal recognition particle alu RNA binding heterodimer, srp9/1"/>
    <property type="match status" value="1"/>
</dbReference>
<dbReference type="GO" id="GO:0006614">
    <property type="term" value="P:SRP-dependent cotranslational protein targeting to membrane"/>
    <property type="evidence" value="ECO:0007669"/>
    <property type="project" value="UniProtKB-UniRule"/>
</dbReference>
<dbReference type="VEuPathDB" id="FungiDB:DNF11_2397"/>
<evidence type="ECO:0000256" key="1">
    <source>
        <dbReference type="ARBA" id="ARBA00004496"/>
    </source>
</evidence>
<keyword evidence="5 7" id="KW-0733">Signal recognition particle</keyword>
<evidence type="ECO:0000256" key="7">
    <source>
        <dbReference type="RuleBase" id="RU368100"/>
    </source>
</evidence>
<dbReference type="GO" id="GO:0030942">
    <property type="term" value="F:endoplasmic reticulum signal peptide binding"/>
    <property type="evidence" value="ECO:0007669"/>
    <property type="project" value="UniProtKB-UniRule"/>
</dbReference>
<evidence type="ECO:0000256" key="6">
    <source>
        <dbReference type="ARBA" id="ARBA00023274"/>
    </source>
</evidence>
<comment type="similarity">
    <text evidence="2 7">Belongs to the SRP14 family.</text>
</comment>
<comment type="subunit">
    <text evidence="7">Component of a fungal signal recognition particle (SRP) complex that consists of a 7SL RNA molecule (scR1) and at least six protein subunits: SRP72, SRP68, SRP54, SEC65, SRP21 and SRP14.</text>
</comment>
<keyword evidence="6 7" id="KW-0687">Ribonucleoprotein</keyword>
<keyword evidence="9" id="KW-1185">Reference proteome</keyword>